<feature type="domain" description="ABC-2 type transporter transmembrane" evidence="7">
    <location>
        <begin position="19"/>
        <end position="391"/>
    </location>
</feature>
<feature type="transmembrane region" description="Helical" evidence="6">
    <location>
        <begin position="21"/>
        <end position="38"/>
    </location>
</feature>
<accession>A0ABW0TVM0</accession>
<dbReference type="Pfam" id="PF12698">
    <property type="entry name" value="ABC2_membrane_3"/>
    <property type="match status" value="1"/>
</dbReference>
<dbReference type="InterPro" id="IPR013525">
    <property type="entry name" value="ABC2_TM"/>
</dbReference>
<feature type="transmembrane region" description="Helical" evidence="6">
    <location>
        <begin position="372"/>
        <end position="391"/>
    </location>
</feature>
<evidence type="ECO:0000256" key="2">
    <source>
        <dbReference type="ARBA" id="ARBA00022475"/>
    </source>
</evidence>
<dbReference type="EMBL" id="JBHSNP010000009">
    <property type="protein sequence ID" value="MFC5602386.1"/>
    <property type="molecule type" value="Genomic_DNA"/>
</dbReference>
<proteinExistence type="predicted"/>
<evidence type="ECO:0000256" key="4">
    <source>
        <dbReference type="ARBA" id="ARBA00022989"/>
    </source>
</evidence>
<feature type="transmembrane region" description="Helical" evidence="6">
    <location>
        <begin position="186"/>
        <end position="211"/>
    </location>
</feature>
<evidence type="ECO:0000256" key="5">
    <source>
        <dbReference type="ARBA" id="ARBA00023136"/>
    </source>
</evidence>
<evidence type="ECO:0000259" key="7">
    <source>
        <dbReference type="Pfam" id="PF12698"/>
    </source>
</evidence>
<evidence type="ECO:0000256" key="3">
    <source>
        <dbReference type="ARBA" id="ARBA00022692"/>
    </source>
</evidence>
<keyword evidence="3 6" id="KW-0812">Transmembrane</keyword>
<sequence>MREFWIIFKQAFTTKAKAKSFIITTSIMIAAIFLLANMPKLIDTVKHVTGGDAKDVLYVVDTSGVLVDRLKAQLETEDSGIKIETTGKSEKELTDQVTSKEIDSFLTVSVDEQGTIHANYTTMSLMDFSLPGRIQDALQSMQTEMKAEELNLSGAQVQTLFTPIQFEQKNVSPSAKSEEEVMTAQILVYILMFVIYFSVIMYSSMIAMDVANEKSSRVMEILISSVSPVKHMFAKVLGIGSLGILQIAIYGITGYIAFKTSAAEVPGGFTDYFSLKNVSVSTLVYAAVFFILGYFLYATLAALLGSLVSRTEDVQQMIMPMSLLIVAAFIIAVTGLSNPEIGYVTYASYFPFFAPLVMFLRVGMLELPMWEPLVSIAIMLLTIFILGWFGARVYRGGVLMYGPSRSLKDIGKAIQLGKE</sequence>
<keyword evidence="2" id="KW-1003">Cell membrane</keyword>
<keyword evidence="5 6" id="KW-0472">Membrane</keyword>
<feature type="transmembrane region" description="Helical" evidence="6">
    <location>
        <begin position="278"/>
        <end position="305"/>
    </location>
</feature>
<dbReference type="InterPro" id="IPR051449">
    <property type="entry name" value="ABC-2_transporter_component"/>
</dbReference>
<evidence type="ECO:0000256" key="1">
    <source>
        <dbReference type="ARBA" id="ARBA00004651"/>
    </source>
</evidence>
<comment type="caution">
    <text evidence="8">The sequence shown here is derived from an EMBL/GenBank/DDBJ whole genome shotgun (WGS) entry which is preliminary data.</text>
</comment>
<dbReference type="PANTHER" id="PTHR30294:SF29">
    <property type="entry name" value="MULTIDRUG ABC TRANSPORTER PERMEASE YBHS-RELATED"/>
    <property type="match status" value="1"/>
</dbReference>
<evidence type="ECO:0000313" key="8">
    <source>
        <dbReference type="EMBL" id="MFC5602386.1"/>
    </source>
</evidence>
<gene>
    <name evidence="8" type="ORF">ACFPTP_04060</name>
</gene>
<evidence type="ECO:0000256" key="6">
    <source>
        <dbReference type="SAM" id="Phobius"/>
    </source>
</evidence>
<name>A0ABW0TVM0_9BACL</name>
<feature type="transmembrane region" description="Helical" evidence="6">
    <location>
        <begin position="317"/>
        <end position="337"/>
    </location>
</feature>
<dbReference type="Proteomes" id="UP001596071">
    <property type="component" value="Unassembled WGS sequence"/>
</dbReference>
<organism evidence="8 9">
    <name type="scientific">Sporosarcina koreensis</name>
    <dbReference type="NCBI Taxonomy" id="334735"/>
    <lineage>
        <taxon>Bacteria</taxon>
        <taxon>Bacillati</taxon>
        <taxon>Bacillota</taxon>
        <taxon>Bacilli</taxon>
        <taxon>Bacillales</taxon>
        <taxon>Caryophanaceae</taxon>
        <taxon>Sporosarcina</taxon>
    </lineage>
</organism>
<keyword evidence="9" id="KW-1185">Reference proteome</keyword>
<feature type="transmembrane region" description="Helical" evidence="6">
    <location>
        <begin position="343"/>
        <end position="360"/>
    </location>
</feature>
<comment type="subcellular location">
    <subcellularLocation>
        <location evidence="1">Cell membrane</location>
        <topology evidence="1">Multi-pass membrane protein</topology>
    </subcellularLocation>
</comment>
<evidence type="ECO:0000313" key="9">
    <source>
        <dbReference type="Proteomes" id="UP001596071"/>
    </source>
</evidence>
<reference evidence="9" key="1">
    <citation type="journal article" date="2019" name="Int. J. Syst. Evol. Microbiol.">
        <title>The Global Catalogue of Microorganisms (GCM) 10K type strain sequencing project: providing services to taxonomists for standard genome sequencing and annotation.</title>
        <authorList>
            <consortium name="The Broad Institute Genomics Platform"/>
            <consortium name="The Broad Institute Genome Sequencing Center for Infectious Disease"/>
            <person name="Wu L."/>
            <person name="Ma J."/>
        </authorList>
    </citation>
    <scope>NUCLEOTIDE SEQUENCE [LARGE SCALE GENOMIC DNA]</scope>
    <source>
        <strain evidence="9">KACC 11299</strain>
    </source>
</reference>
<keyword evidence="4 6" id="KW-1133">Transmembrane helix</keyword>
<feature type="transmembrane region" description="Helical" evidence="6">
    <location>
        <begin position="232"/>
        <end position="258"/>
    </location>
</feature>
<protein>
    <submittedName>
        <fullName evidence="8">ABC transporter permease</fullName>
    </submittedName>
</protein>
<dbReference type="PANTHER" id="PTHR30294">
    <property type="entry name" value="MEMBRANE COMPONENT OF ABC TRANSPORTER YHHJ-RELATED"/>
    <property type="match status" value="1"/>
</dbReference>
<dbReference type="RefSeq" id="WP_381442416.1">
    <property type="nucleotide sequence ID" value="NZ_JBHSNP010000009.1"/>
</dbReference>